<dbReference type="PANTHER" id="PTHR30386">
    <property type="entry name" value="MEMBRANE FUSION SUBUNIT OF EMRAB-TOLC MULTIDRUG EFFLUX PUMP"/>
    <property type="match status" value="1"/>
</dbReference>
<name>A0A5M6IZG1_9PROT</name>
<dbReference type="Gene3D" id="2.40.30.170">
    <property type="match status" value="1"/>
</dbReference>
<keyword evidence="3" id="KW-0812">Transmembrane</keyword>
<dbReference type="GO" id="GO:0055085">
    <property type="term" value="P:transmembrane transport"/>
    <property type="evidence" value="ECO:0007669"/>
    <property type="project" value="InterPro"/>
</dbReference>
<reference evidence="6 7" key="1">
    <citation type="submission" date="2019-09" db="EMBL/GenBank/DDBJ databases">
        <title>Genome sequence of Rhodovastum atsumiense, a diverse member of the Acetobacteraceae family of non-sulfur purple photosynthetic bacteria.</title>
        <authorList>
            <person name="Meyer T."/>
            <person name="Kyndt J."/>
        </authorList>
    </citation>
    <scope>NUCLEOTIDE SEQUENCE [LARGE SCALE GENOMIC DNA]</scope>
    <source>
        <strain evidence="6 7">DSM 21279</strain>
    </source>
</reference>
<proteinExistence type="predicted"/>
<sequence length="367" mass="40248">MSDATLSDVPQARRDVLDTPLRRRARLRLLRPLLMLGGIAAVAMGSLTWWLQGGRIVSVDNAYVRAAKLAVATDVSGLVQEVTVREGSLVREGEVLFRLDPRQFRIALDGAQANLAQVALQMEAAKRDYQRMLRDIAAKQAQVQSDQASFDRYASLVQTAAVARAQYDDARFRLAADKAALESLQVQAQVQLAKLGGSADIEVERTPEYLRALSQVDEARRQLDHTIVRAPFAAIATQVEQVQPGMYLTAATAAFGLVSTERLWVEANPKETELTHVKPGDPVQVTVDTYPGRVWQGRVESIAPNSGSEFSILPAQNASGNWVKVVQRIPVRVQVERRPGDPPLRAGMSVEVAIDTGHLRHLADLIP</sequence>
<dbReference type="AlphaFoldDB" id="A0A5M6IZG1"/>
<organism evidence="6 7">
    <name type="scientific">Rhodovastum atsumiense</name>
    <dbReference type="NCBI Taxonomy" id="504468"/>
    <lineage>
        <taxon>Bacteria</taxon>
        <taxon>Pseudomonadati</taxon>
        <taxon>Pseudomonadota</taxon>
        <taxon>Alphaproteobacteria</taxon>
        <taxon>Acetobacterales</taxon>
        <taxon>Acetobacteraceae</taxon>
        <taxon>Rhodovastum</taxon>
    </lineage>
</organism>
<dbReference type="InterPro" id="IPR058625">
    <property type="entry name" value="MdtA-like_BSH"/>
</dbReference>
<comment type="subcellular location">
    <subcellularLocation>
        <location evidence="1">Cell envelope</location>
    </subcellularLocation>
</comment>
<feature type="domain" description="p-hydroxybenzoic acid efflux pump subunit AaeA-like beta-barrel" evidence="5">
    <location>
        <begin position="264"/>
        <end position="354"/>
    </location>
</feature>
<dbReference type="InterPro" id="IPR058634">
    <property type="entry name" value="AaeA-lik-b-barrel"/>
</dbReference>
<protein>
    <submittedName>
        <fullName evidence="6">HlyD family secretion protein</fullName>
    </submittedName>
</protein>
<dbReference type="Gene3D" id="2.40.50.100">
    <property type="match status" value="1"/>
</dbReference>
<dbReference type="SUPFAM" id="SSF111369">
    <property type="entry name" value="HlyD-like secretion proteins"/>
    <property type="match status" value="1"/>
</dbReference>
<evidence type="ECO:0000259" key="4">
    <source>
        <dbReference type="Pfam" id="PF25917"/>
    </source>
</evidence>
<dbReference type="PANTHER" id="PTHR30386:SF19">
    <property type="entry name" value="MULTIDRUG EXPORT PROTEIN EMRA-RELATED"/>
    <property type="match status" value="1"/>
</dbReference>
<evidence type="ECO:0000256" key="2">
    <source>
        <dbReference type="SAM" id="Coils"/>
    </source>
</evidence>
<accession>A0A5M6IZG1</accession>
<keyword evidence="2" id="KW-0175">Coiled coil</keyword>
<keyword evidence="7" id="KW-1185">Reference proteome</keyword>
<evidence type="ECO:0000256" key="1">
    <source>
        <dbReference type="ARBA" id="ARBA00004196"/>
    </source>
</evidence>
<feature type="coiled-coil region" evidence="2">
    <location>
        <begin position="108"/>
        <end position="142"/>
    </location>
</feature>
<evidence type="ECO:0000313" key="7">
    <source>
        <dbReference type="Proteomes" id="UP000325255"/>
    </source>
</evidence>
<feature type="transmembrane region" description="Helical" evidence="3">
    <location>
        <begin position="32"/>
        <end position="51"/>
    </location>
</feature>
<evidence type="ECO:0000259" key="5">
    <source>
        <dbReference type="Pfam" id="PF25963"/>
    </source>
</evidence>
<dbReference type="EMBL" id="VWPK01000005">
    <property type="protein sequence ID" value="KAA5613683.1"/>
    <property type="molecule type" value="Genomic_DNA"/>
</dbReference>
<evidence type="ECO:0000313" key="6">
    <source>
        <dbReference type="EMBL" id="KAA5613683.1"/>
    </source>
</evidence>
<keyword evidence="3" id="KW-0472">Membrane</keyword>
<feature type="domain" description="Multidrug resistance protein MdtA-like barrel-sandwich hybrid" evidence="4">
    <location>
        <begin position="70"/>
        <end position="258"/>
    </location>
</feature>
<dbReference type="Pfam" id="PF25917">
    <property type="entry name" value="BSH_RND"/>
    <property type="match status" value="1"/>
</dbReference>
<comment type="caution">
    <text evidence="6">The sequence shown here is derived from an EMBL/GenBank/DDBJ whole genome shotgun (WGS) entry which is preliminary data.</text>
</comment>
<evidence type="ECO:0000256" key="3">
    <source>
        <dbReference type="SAM" id="Phobius"/>
    </source>
</evidence>
<keyword evidence="3" id="KW-1133">Transmembrane helix</keyword>
<dbReference type="Proteomes" id="UP000325255">
    <property type="component" value="Unassembled WGS sequence"/>
</dbReference>
<dbReference type="OrthoDB" id="9811754at2"/>
<dbReference type="Pfam" id="PF25963">
    <property type="entry name" value="Beta-barrel_AAEA"/>
    <property type="match status" value="1"/>
</dbReference>
<gene>
    <name evidence="6" type="ORF">F1189_04535</name>
</gene>
<dbReference type="RefSeq" id="WP_150039431.1">
    <property type="nucleotide sequence ID" value="NZ_OW485601.1"/>
</dbReference>
<dbReference type="GO" id="GO:0030313">
    <property type="term" value="C:cell envelope"/>
    <property type="evidence" value="ECO:0007669"/>
    <property type="project" value="UniProtKB-SubCell"/>
</dbReference>
<dbReference type="InterPro" id="IPR050739">
    <property type="entry name" value="MFP"/>
</dbReference>